<dbReference type="Gene3D" id="1.20.1260.10">
    <property type="match status" value="1"/>
</dbReference>
<dbReference type="Proteomes" id="UP000283644">
    <property type="component" value="Unassembled WGS sequence"/>
</dbReference>
<feature type="domain" description="Iminophenyl-pyruvate dimer synthase" evidence="1">
    <location>
        <begin position="335"/>
        <end position="452"/>
    </location>
</feature>
<dbReference type="EMBL" id="QXGH01000024">
    <property type="protein sequence ID" value="RHW25390.1"/>
    <property type="molecule type" value="Genomic_DNA"/>
</dbReference>
<gene>
    <name evidence="2" type="ORF">D0Z08_19370</name>
</gene>
<dbReference type="InterPro" id="IPR026820">
    <property type="entry name" value="VioB/RebD_dom"/>
</dbReference>
<reference evidence="2 3" key="1">
    <citation type="submission" date="2018-09" db="EMBL/GenBank/DDBJ databases">
        <title>Genome sequencing of Nocardioides immobilis CCTCC AB 2017083 for comparison to Nocardioides silvaticus.</title>
        <authorList>
            <person name="Li C."/>
            <person name="Wang G."/>
        </authorList>
    </citation>
    <scope>NUCLEOTIDE SEQUENCE [LARGE SCALE GENOMIC DNA]</scope>
    <source>
        <strain evidence="2 3">CCTCC AB 2017083</strain>
    </source>
</reference>
<evidence type="ECO:0000259" key="1">
    <source>
        <dbReference type="Pfam" id="PF12902"/>
    </source>
</evidence>
<protein>
    <recommendedName>
        <fullName evidence="1">Iminophenyl-pyruvate dimer synthase domain-containing protein</fullName>
    </recommendedName>
</protein>
<evidence type="ECO:0000313" key="2">
    <source>
        <dbReference type="EMBL" id="RHW25390.1"/>
    </source>
</evidence>
<dbReference type="Pfam" id="PF12902">
    <property type="entry name" value="Ferritin-like"/>
    <property type="match status" value="1"/>
</dbReference>
<comment type="caution">
    <text evidence="2">The sequence shown here is derived from an EMBL/GenBank/DDBJ whole genome shotgun (WGS) entry which is preliminary data.</text>
</comment>
<dbReference type="RefSeq" id="WP_118926905.1">
    <property type="nucleotide sequence ID" value="NZ_QXGH01000024.1"/>
</dbReference>
<proteinExistence type="predicted"/>
<sequence length="584" mass="64503">MTDSVNRIFPRNLTARASFNVAGNPPSTRPESGVGNCYPGLEYDHRNLDRRFFPGLVVEFASQDDAASPDLGRRGARVVAVDTDDPDLGRPPQCHDDKAVKALRASLARLSGNLSGRSWFLESIVQDGTTISLDGSDGSPLDGLVVWRLVRSLRPGPVSVRVVERGLAKGQYAGPVQLDGWRRTYTDPQTGVIDAAYQPGELTQSLCSPWTHDFRDCSCTYWASNHPDIVMPAVQPGEPVLPGGASEDLADSVRVDWLRDPDLSVLHPEALPSQGSNRPFQISYFQINREWQDLAVVLEGREVDGTYVPRSKGSDWAEPFATDDELWARIVELAGLEHLVALLYLYARFSLLDADDAKEVSKGTWPQLANDVTYARSVLLEVATGEMQHLRIANHLLWGLSVHHGKDQFSPVVVPPALIVPARGKDKPAVPAQLQPLTPETLQLFVDIERGSGYIDGQYARVTATLRQPDYPPHLYQLASNVANDGEQHFLNFRDIQAALRNYGTDEHVYLRPVVPADPADPRVAEAMDLYLRITRALTTGYELNQPENQQALAEARALMFDLQTRGEALAKEGLGIPFLSPWQ</sequence>
<name>A0A417XYE2_9ACTN</name>
<accession>A0A417XYE2</accession>
<keyword evidence="3" id="KW-1185">Reference proteome</keyword>
<organism evidence="2 3">
    <name type="scientific">Nocardioides immobilis</name>
    <dbReference type="NCBI Taxonomy" id="2049295"/>
    <lineage>
        <taxon>Bacteria</taxon>
        <taxon>Bacillati</taxon>
        <taxon>Actinomycetota</taxon>
        <taxon>Actinomycetes</taxon>
        <taxon>Propionibacteriales</taxon>
        <taxon>Nocardioidaceae</taxon>
        <taxon>Nocardioides</taxon>
    </lineage>
</organism>
<dbReference type="AlphaFoldDB" id="A0A417XYE2"/>
<dbReference type="InterPro" id="IPR012347">
    <property type="entry name" value="Ferritin-like"/>
</dbReference>
<dbReference type="OrthoDB" id="8212190at2"/>
<evidence type="ECO:0000313" key="3">
    <source>
        <dbReference type="Proteomes" id="UP000283644"/>
    </source>
</evidence>